<dbReference type="EMBL" id="WSZM01000073">
    <property type="protein sequence ID" value="KAF4044294.1"/>
    <property type="molecule type" value="Genomic_DNA"/>
</dbReference>
<dbReference type="EMBL" id="JAACNO010003224">
    <property type="protein sequence ID" value="KAF4127709.1"/>
    <property type="molecule type" value="Genomic_DNA"/>
</dbReference>
<evidence type="ECO:0000313" key="3">
    <source>
        <dbReference type="EMBL" id="KAF4127709.1"/>
    </source>
</evidence>
<accession>A0A833TIZ2</accession>
<evidence type="ECO:0000313" key="4">
    <source>
        <dbReference type="Proteomes" id="UP000602510"/>
    </source>
</evidence>
<feature type="compositionally biased region" description="Basic residues" evidence="1">
    <location>
        <begin position="10"/>
        <end position="42"/>
    </location>
</feature>
<sequence length="134" mass="14718">MHKEEPAAKAIKKLGKGKKKAAAPKAKKTTKAVKKPPSRTPKKTPANQKTPETKEPRKSFAQNAADQDAVEDAAKKKKKANQEKKSKSKIKRKTAVVGCSSLRRSDARWILTKTTTRTVTAAVLMTLTLLEEAR</sequence>
<evidence type="ECO:0000313" key="2">
    <source>
        <dbReference type="EMBL" id="KAF4044294.1"/>
    </source>
</evidence>
<evidence type="ECO:0000256" key="1">
    <source>
        <dbReference type="SAM" id="MobiDB-lite"/>
    </source>
</evidence>
<gene>
    <name evidence="2" type="ORF">GN244_ATG03383</name>
    <name evidence="3" type="ORF">GN958_ATG23075</name>
</gene>
<name>A0A833TIZ2_PHYIN</name>
<organism evidence="2 4">
    <name type="scientific">Phytophthora infestans</name>
    <name type="common">Potato late blight agent</name>
    <name type="synonym">Botrytis infestans</name>
    <dbReference type="NCBI Taxonomy" id="4787"/>
    <lineage>
        <taxon>Eukaryota</taxon>
        <taxon>Sar</taxon>
        <taxon>Stramenopiles</taxon>
        <taxon>Oomycota</taxon>
        <taxon>Peronosporomycetes</taxon>
        <taxon>Peronosporales</taxon>
        <taxon>Peronosporaceae</taxon>
        <taxon>Phytophthora</taxon>
    </lineage>
</organism>
<protein>
    <submittedName>
        <fullName evidence="2">Uncharacterized protein</fullName>
    </submittedName>
</protein>
<comment type="caution">
    <text evidence="2">The sequence shown here is derived from an EMBL/GenBank/DDBJ whole genome shotgun (WGS) entry which is preliminary data.</text>
</comment>
<dbReference type="Proteomes" id="UP000704712">
    <property type="component" value="Unassembled WGS sequence"/>
</dbReference>
<dbReference type="AlphaFoldDB" id="A0A833TIZ2"/>
<feature type="region of interest" description="Disordered" evidence="1">
    <location>
        <begin position="1"/>
        <end position="94"/>
    </location>
</feature>
<keyword evidence="4" id="KW-1185">Reference proteome</keyword>
<dbReference type="Proteomes" id="UP000602510">
    <property type="component" value="Unassembled WGS sequence"/>
</dbReference>
<reference evidence="2" key="1">
    <citation type="submission" date="2020-04" db="EMBL/GenBank/DDBJ databases">
        <title>Hybrid Assembly of Korean Phytophthora infestans isolates.</title>
        <authorList>
            <person name="Prokchorchik M."/>
            <person name="Lee Y."/>
            <person name="Seo J."/>
            <person name="Cho J.-H."/>
            <person name="Park Y.-E."/>
            <person name="Jang D.-C."/>
            <person name="Im J.-S."/>
            <person name="Choi J.-G."/>
            <person name="Park H.-J."/>
            <person name="Lee G.-B."/>
            <person name="Lee Y.-G."/>
            <person name="Hong S.-Y."/>
            <person name="Cho K."/>
            <person name="Sohn K.H."/>
        </authorList>
    </citation>
    <scope>NUCLEOTIDE SEQUENCE</scope>
    <source>
        <strain evidence="2">KR_1_A1</strain>
        <strain evidence="3">KR_2_A2</strain>
    </source>
</reference>
<proteinExistence type="predicted"/>